<dbReference type="AlphaFoldDB" id="A0A098G1P2"/>
<evidence type="ECO:0000313" key="1">
    <source>
        <dbReference type="EMBL" id="CEG56387.1"/>
    </source>
</evidence>
<reference evidence="2" key="1">
    <citation type="submission" date="2014-09" db="EMBL/GenBank/DDBJ databases">
        <authorList>
            <person name="Gomez-Valero L."/>
        </authorList>
    </citation>
    <scope>NUCLEOTIDE SEQUENCE [LARGE SCALE GENOMIC DNA]</scope>
    <source>
        <strain evidence="2">ATCC700992</strain>
    </source>
</reference>
<sequence>MESKKLTPLIKLYTWPSAIMFKLCFPVFFVRNHTYIRTVLVPLIRWHNTYPLTVNNLEELAAERRVYITFSNVLINYLNQWHTPFLVRNYNKWLAPPTSGNWVVKQYPVKSCGQRVYLYTLVDRDNKIIDFIALDSNDESIARSFFNKSVNSEGVPVQIEAYLSTLRSNPRKQWAAVLSDE</sequence>
<name>A0A098G1P2_9GAMM</name>
<gene>
    <name evidence="1" type="ORF">LFA_0946</name>
</gene>
<keyword evidence="2" id="KW-1185">Reference proteome</keyword>
<dbReference type="EMBL" id="LN614827">
    <property type="protein sequence ID" value="CEG56387.1"/>
    <property type="molecule type" value="Genomic_DNA"/>
</dbReference>
<evidence type="ECO:0008006" key="3">
    <source>
        <dbReference type="Google" id="ProtNLM"/>
    </source>
</evidence>
<accession>A0A098G1P2</accession>
<dbReference type="Proteomes" id="UP000032430">
    <property type="component" value="Chromosome I"/>
</dbReference>
<dbReference type="OrthoDB" id="9944954at2"/>
<dbReference type="PANTHER" id="PTHR35528">
    <property type="entry name" value="BLL1675 PROTEIN"/>
    <property type="match status" value="1"/>
</dbReference>
<dbReference type="HOGENOM" id="CLU_1487269_0_0_6"/>
<dbReference type="InterPro" id="IPR052183">
    <property type="entry name" value="IS_Transposase"/>
</dbReference>
<evidence type="ECO:0000313" key="2">
    <source>
        <dbReference type="Proteomes" id="UP000032430"/>
    </source>
</evidence>
<dbReference type="STRING" id="1212491.LFA_0946"/>
<dbReference type="PANTHER" id="PTHR35528:SF3">
    <property type="entry name" value="BLL1675 PROTEIN"/>
    <property type="match status" value="1"/>
</dbReference>
<organism evidence="1 2">
    <name type="scientific">Legionella fallonii LLAP-10</name>
    <dbReference type="NCBI Taxonomy" id="1212491"/>
    <lineage>
        <taxon>Bacteria</taxon>
        <taxon>Pseudomonadati</taxon>
        <taxon>Pseudomonadota</taxon>
        <taxon>Gammaproteobacteria</taxon>
        <taxon>Legionellales</taxon>
        <taxon>Legionellaceae</taxon>
        <taxon>Legionella</taxon>
    </lineage>
</organism>
<dbReference type="KEGG" id="lfa:LFA_0946"/>
<proteinExistence type="predicted"/>
<protein>
    <recommendedName>
        <fullName evidence="3">Transposase</fullName>
    </recommendedName>
</protein>